<evidence type="ECO:0000313" key="2">
    <source>
        <dbReference type="Proteomes" id="UP000617340"/>
    </source>
</evidence>
<sequence>MLSRLRLLPVNQFSKYITEQISRNCNTSVTSDLKFQPLNILQGSEIFNSSVKKIKNVNLLRNFKTETVALKNSKNPFDRTKFSFFLKDIGVRNILNEVKKKKNNLVTPIIMREKHKDTPSTEINPLADIEAELYEVEDKMDPYYSEIIYLKISTPDVIVLENFNTSGPILWNLVE</sequence>
<name>A0A834NME5_VESGE</name>
<evidence type="ECO:0000313" key="1">
    <source>
        <dbReference type="EMBL" id="KAF7414004.1"/>
    </source>
</evidence>
<accession>A0A834NME5</accession>
<dbReference type="Proteomes" id="UP000617340">
    <property type="component" value="Unassembled WGS sequence"/>
</dbReference>
<dbReference type="AlphaFoldDB" id="A0A834NME5"/>
<organism evidence="1 2">
    <name type="scientific">Vespula germanica</name>
    <name type="common">German yellow jacket</name>
    <name type="synonym">Paravespula germanica</name>
    <dbReference type="NCBI Taxonomy" id="30212"/>
    <lineage>
        <taxon>Eukaryota</taxon>
        <taxon>Metazoa</taxon>
        <taxon>Ecdysozoa</taxon>
        <taxon>Arthropoda</taxon>
        <taxon>Hexapoda</taxon>
        <taxon>Insecta</taxon>
        <taxon>Pterygota</taxon>
        <taxon>Neoptera</taxon>
        <taxon>Endopterygota</taxon>
        <taxon>Hymenoptera</taxon>
        <taxon>Apocrita</taxon>
        <taxon>Aculeata</taxon>
        <taxon>Vespoidea</taxon>
        <taxon>Vespidae</taxon>
        <taxon>Vespinae</taxon>
        <taxon>Vespula</taxon>
    </lineage>
</organism>
<comment type="caution">
    <text evidence="1">The sequence shown here is derived from an EMBL/GenBank/DDBJ whole genome shotgun (WGS) entry which is preliminary data.</text>
</comment>
<gene>
    <name evidence="1" type="ORF">HZH68_002493</name>
</gene>
<protein>
    <submittedName>
        <fullName evidence="1">Uncharacterized protein</fullName>
    </submittedName>
</protein>
<keyword evidence="2" id="KW-1185">Reference proteome</keyword>
<reference evidence="1" key="1">
    <citation type="journal article" date="2020" name="G3 (Bethesda)">
        <title>High-Quality Assemblies for Three Invasive Social Wasps from the &lt;i&gt;Vespula&lt;/i&gt; Genus.</title>
        <authorList>
            <person name="Harrop T.W.R."/>
            <person name="Guhlin J."/>
            <person name="McLaughlin G.M."/>
            <person name="Permina E."/>
            <person name="Stockwell P."/>
            <person name="Gilligan J."/>
            <person name="Le Lec M.F."/>
            <person name="Gruber M.A.M."/>
            <person name="Quinn O."/>
            <person name="Lovegrove M."/>
            <person name="Duncan E.J."/>
            <person name="Remnant E.J."/>
            <person name="Van Eeckhoven J."/>
            <person name="Graham B."/>
            <person name="Knapp R.A."/>
            <person name="Langford K.W."/>
            <person name="Kronenberg Z."/>
            <person name="Press M.O."/>
            <person name="Eacker S.M."/>
            <person name="Wilson-Rankin E.E."/>
            <person name="Purcell J."/>
            <person name="Lester P.J."/>
            <person name="Dearden P.K."/>
        </authorList>
    </citation>
    <scope>NUCLEOTIDE SEQUENCE</scope>
    <source>
        <strain evidence="1">Linc-1</strain>
    </source>
</reference>
<dbReference type="EMBL" id="JACSDZ010000002">
    <property type="protein sequence ID" value="KAF7414004.1"/>
    <property type="molecule type" value="Genomic_DNA"/>
</dbReference>
<proteinExistence type="predicted"/>